<keyword evidence="2" id="KW-0012">Acyltransferase</keyword>
<feature type="domain" description="N-acetyltransferase" evidence="4">
    <location>
        <begin position="11"/>
        <end position="198"/>
    </location>
</feature>
<evidence type="ECO:0000256" key="1">
    <source>
        <dbReference type="ARBA" id="ARBA00022679"/>
    </source>
</evidence>
<comment type="caution">
    <text evidence="5">The sequence shown here is derived from an EMBL/GenBank/DDBJ whole genome shotgun (WGS) entry which is preliminary data.</text>
</comment>
<dbReference type="CDD" id="cd04301">
    <property type="entry name" value="NAT_SF"/>
    <property type="match status" value="1"/>
</dbReference>
<proteinExistence type="predicted"/>
<dbReference type="EMBL" id="MSKX01000013">
    <property type="protein sequence ID" value="OLO84648.1"/>
    <property type="molecule type" value="Genomic_DNA"/>
</dbReference>
<dbReference type="PANTHER" id="PTHR43877">
    <property type="entry name" value="AMINOALKYLPHOSPHONATE N-ACETYLTRANSFERASE-RELATED-RELATED"/>
    <property type="match status" value="1"/>
</dbReference>
<dbReference type="Proteomes" id="UP000186781">
    <property type="component" value="Unassembled WGS sequence"/>
</dbReference>
<dbReference type="InterPro" id="IPR000182">
    <property type="entry name" value="GNAT_dom"/>
</dbReference>
<keyword evidence="1" id="KW-0808">Transferase</keyword>
<dbReference type="Pfam" id="PF00583">
    <property type="entry name" value="Acetyltransf_1"/>
    <property type="match status" value="1"/>
</dbReference>
<dbReference type="Gene3D" id="3.40.630.30">
    <property type="match status" value="1"/>
</dbReference>
<evidence type="ECO:0000259" key="4">
    <source>
        <dbReference type="PROSITE" id="PS51186"/>
    </source>
</evidence>
<gene>
    <name evidence="5" type="ORF">BKH13_03795</name>
</gene>
<sequence length="211" mass="22664">MSKGPGARRTPRLREMTEADLEEIARLEGELFGAEAWSRDLLTAELEASRGPRADRRYVVVETDAEPDVEPDGAGEEHGADHADSRVGLRARAGTGPTGGRLLGYAGLYHAGGLTSADLLTIATVPAARGRGLASRMLAELVDTARKAGCPDVLLEVRQSNQTAQGLYARHGFVPIGRRRRYYQAPPEDAVVMRLTLRQRLGPLGAAEVGE</sequence>
<keyword evidence="6" id="KW-1185">Reference proteome</keyword>
<evidence type="ECO:0000313" key="5">
    <source>
        <dbReference type="EMBL" id="OLO84648.1"/>
    </source>
</evidence>
<evidence type="ECO:0000256" key="2">
    <source>
        <dbReference type="ARBA" id="ARBA00023315"/>
    </source>
</evidence>
<reference evidence="5 6" key="1">
    <citation type="submission" date="2016-12" db="EMBL/GenBank/DDBJ databases">
        <title>Genomic comparison of strains in the 'Actinomyces naeslundii' group.</title>
        <authorList>
            <person name="Mughal S.R."/>
            <person name="Do T."/>
            <person name="Gilbert S.C."/>
            <person name="Witherden E.A."/>
            <person name="Didelot X."/>
            <person name="Beighton D."/>
        </authorList>
    </citation>
    <scope>NUCLEOTIDE SEQUENCE [LARGE SCALE GENOMIC DNA]</scope>
    <source>
        <strain evidence="5 6">WE6B-3</strain>
    </source>
</reference>
<feature type="region of interest" description="Disordered" evidence="3">
    <location>
        <begin position="64"/>
        <end position="84"/>
    </location>
</feature>
<protein>
    <submittedName>
        <fullName evidence="5">Alanine acetyltransferase</fullName>
    </submittedName>
</protein>
<dbReference type="InterPro" id="IPR016181">
    <property type="entry name" value="Acyl_CoA_acyltransferase"/>
</dbReference>
<name>A0ABX3F0S0_ACTNA</name>
<dbReference type="RefSeq" id="WP_075407294.1">
    <property type="nucleotide sequence ID" value="NZ_CAUVQY010000011.1"/>
</dbReference>
<dbReference type="SUPFAM" id="SSF55729">
    <property type="entry name" value="Acyl-CoA N-acyltransferases (Nat)"/>
    <property type="match status" value="1"/>
</dbReference>
<feature type="compositionally biased region" description="Basic and acidic residues" evidence="3">
    <location>
        <begin position="75"/>
        <end position="84"/>
    </location>
</feature>
<accession>A0ABX3F0S0</accession>
<feature type="compositionally biased region" description="Acidic residues" evidence="3">
    <location>
        <begin position="64"/>
        <end position="74"/>
    </location>
</feature>
<evidence type="ECO:0000256" key="3">
    <source>
        <dbReference type="SAM" id="MobiDB-lite"/>
    </source>
</evidence>
<organism evidence="5 6">
    <name type="scientific">Actinomyces naeslundii</name>
    <dbReference type="NCBI Taxonomy" id="1655"/>
    <lineage>
        <taxon>Bacteria</taxon>
        <taxon>Bacillati</taxon>
        <taxon>Actinomycetota</taxon>
        <taxon>Actinomycetes</taxon>
        <taxon>Actinomycetales</taxon>
        <taxon>Actinomycetaceae</taxon>
        <taxon>Actinomyces</taxon>
    </lineage>
</organism>
<dbReference type="PROSITE" id="PS51186">
    <property type="entry name" value="GNAT"/>
    <property type="match status" value="1"/>
</dbReference>
<dbReference type="PANTHER" id="PTHR43877:SF2">
    <property type="entry name" value="AMINOALKYLPHOSPHONATE N-ACETYLTRANSFERASE-RELATED"/>
    <property type="match status" value="1"/>
</dbReference>
<dbReference type="InterPro" id="IPR050832">
    <property type="entry name" value="Bact_Acetyltransf"/>
</dbReference>
<evidence type="ECO:0000313" key="6">
    <source>
        <dbReference type="Proteomes" id="UP000186781"/>
    </source>
</evidence>